<evidence type="ECO:0000313" key="2">
    <source>
        <dbReference type="Proteomes" id="UP000828390"/>
    </source>
</evidence>
<name>A0A9D4MWW7_DREPO</name>
<dbReference type="EMBL" id="JAIWYP010000001">
    <property type="protein sequence ID" value="KAH3885393.1"/>
    <property type="molecule type" value="Genomic_DNA"/>
</dbReference>
<comment type="caution">
    <text evidence="1">The sequence shown here is derived from an EMBL/GenBank/DDBJ whole genome shotgun (WGS) entry which is preliminary data.</text>
</comment>
<reference evidence="1" key="2">
    <citation type="submission" date="2020-11" db="EMBL/GenBank/DDBJ databases">
        <authorList>
            <person name="McCartney M.A."/>
            <person name="Auch B."/>
            <person name="Kono T."/>
            <person name="Mallez S."/>
            <person name="Becker A."/>
            <person name="Gohl D.M."/>
            <person name="Silverstein K.A.T."/>
            <person name="Koren S."/>
            <person name="Bechman K.B."/>
            <person name="Herman A."/>
            <person name="Abrahante J.E."/>
            <person name="Garbe J."/>
        </authorList>
    </citation>
    <scope>NUCLEOTIDE SEQUENCE</scope>
    <source>
        <strain evidence="1">Duluth1</strain>
        <tissue evidence="1">Whole animal</tissue>
    </source>
</reference>
<protein>
    <submittedName>
        <fullName evidence="1">Uncharacterized protein</fullName>
    </submittedName>
</protein>
<dbReference type="Proteomes" id="UP000828390">
    <property type="component" value="Unassembled WGS sequence"/>
</dbReference>
<dbReference type="AlphaFoldDB" id="A0A9D4MWW7"/>
<sequence>MSSCTWMGRLISKLLCWHMSPCPWMGRLISSATLLAYVLVYSDGAAHIYCFSVSICPRALGWGGSYLSYSVGICLVHLDGAPHIYSYFVSICHRAL</sequence>
<organism evidence="1 2">
    <name type="scientific">Dreissena polymorpha</name>
    <name type="common">Zebra mussel</name>
    <name type="synonym">Mytilus polymorpha</name>
    <dbReference type="NCBI Taxonomy" id="45954"/>
    <lineage>
        <taxon>Eukaryota</taxon>
        <taxon>Metazoa</taxon>
        <taxon>Spiralia</taxon>
        <taxon>Lophotrochozoa</taxon>
        <taxon>Mollusca</taxon>
        <taxon>Bivalvia</taxon>
        <taxon>Autobranchia</taxon>
        <taxon>Heteroconchia</taxon>
        <taxon>Euheterodonta</taxon>
        <taxon>Imparidentia</taxon>
        <taxon>Neoheterodontei</taxon>
        <taxon>Myida</taxon>
        <taxon>Dreissenoidea</taxon>
        <taxon>Dreissenidae</taxon>
        <taxon>Dreissena</taxon>
    </lineage>
</organism>
<reference evidence="1" key="1">
    <citation type="journal article" date="2019" name="bioRxiv">
        <title>The Genome of the Zebra Mussel, Dreissena polymorpha: A Resource for Invasive Species Research.</title>
        <authorList>
            <person name="McCartney M.A."/>
            <person name="Auch B."/>
            <person name="Kono T."/>
            <person name="Mallez S."/>
            <person name="Zhang Y."/>
            <person name="Obille A."/>
            <person name="Becker A."/>
            <person name="Abrahante J.E."/>
            <person name="Garbe J."/>
            <person name="Badalamenti J.P."/>
            <person name="Herman A."/>
            <person name="Mangelson H."/>
            <person name="Liachko I."/>
            <person name="Sullivan S."/>
            <person name="Sone E.D."/>
            <person name="Koren S."/>
            <person name="Silverstein K.A.T."/>
            <person name="Beckman K.B."/>
            <person name="Gohl D.M."/>
        </authorList>
    </citation>
    <scope>NUCLEOTIDE SEQUENCE</scope>
    <source>
        <strain evidence="1">Duluth1</strain>
        <tissue evidence="1">Whole animal</tissue>
    </source>
</reference>
<evidence type="ECO:0000313" key="1">
    <source>
        <dbReference type="EMBL" id="KAH3885393.1"/>
    </source>
</evidence>
<accession>A0A9D4MWW7</accession>
<proteinExistence type="predicted"/>
<gene>
    <name evidence="1" type="ORF">DPMN_009386</name>
</gene>
<keyword evidence="2" id="KW-1185">Reference proteome</keyword>